<dbReference type="InterPro" id="IPR001633">
    <property type="entry name" value="EAL_dom"/>
</dbReference>
<gene>
    <name evidence="4" type="ORF">CHI12_05870</name>
</gene>
<dbReference type="Gene3D" id="3.30.70.270">
    <property type="match status" value="1"/>
</dbReference>
<proteinExistence type="predicted"/>
<dbReference type="SMART" id="SM00267">
    <property type="entry name" value="GGDEF"/>
    <property type="match status" value="1"/>
</dbReference>
<dbReference type="InterPro" id="IPR000014">
    <property type="entry name" value="PAS"/>
</dbReference>
<feature type="transmembrane region" description="Helical" evidence="1">
    <location>
        <begin position="72"/>
        <end position="92"/>
    </location>
</feature>
<dbReference type="SUPFAM" id="SSF55785">
    <property type="entry name" value="PYP-like sensor domain (PAS domain)"/>
    <property type="match status" value="1"/>
</dbReference>
<dbReference type="AlphaFoldDB" id="A0A268HF61"/>
<dbReference type="CDD" id="cd01948">
    <property type="entry name" value="EAL"/>
    <property type="match status" value="1"/>
</dbReference>
<organism evidence="4 5">
    <name type="scientific">Terribacillus saccharophilus</name>
    <dbReference type="NCBI Taxonomy" id="361277"/>
    <lineage>
        <taxon>Bacteria</taxon>
        <taxon>Bacillati</taxon>
        <taxon>Bacillota</taxon>
        <taxon>Bacilli</taxon>
        <taxon>Bacillales</taxon>
        <taxon>Bacillaceae</taxon>
        <taxon>Terribacillus</taxon>
    </lineage>
</organism>
<dbReference type="PANTHER" id="PTHR44757">
    <property type="entry name" value="DIGUANYLATE CYCLASE DGCP"/>
    <property type="match status" value="1"/>
</dbReference>
<evidence type="ECO:0008006" key="6">
    <source>
        <dbReference type="Google" id="ProtNLM"/>
    </source>
</evidence>
<protein>
    <recommendedName>
        <fullName evidence="6">PAS domain S-box-containing protein/diguanylate cyclase (GGDEF) domain-containing protein</fullName>
    </recommendedName>
</protein>
<dbReference type="PANTHER" id="PTHR44757:SF2">
    <property type="entry name" value="BIOFILM ARCHITECTURE MAINTENANCE PROTEIN MBAA"/>
    <property type="match status" value="1"/>
</dbReference>
<dbReference type="Pfam" id="PF00563">
    <property type="entry name" value="EAL"/>
    <property type="match status" value="1"/>
</dbReference>
<dbReference type="InterPro" id="IPR000160">
    <property type="entry name" value="GGDEF_dom"/>
</dbReference>
<feature type="transmembrane region" description="Helical" evidence="1">
    <location>
        <begin position="240"/>
        <end position="261"/>
    </location>
</feature>
<keyword evidence="1" id="KW-1133">Transmembrane helix</keyword>
<dbReference type="InterPro" id="IPR043128">
    <property type="entry name" value="Rev_trsase/Diguanyl_cyclase"/>
</dbReference>
<accession>A0A268HF61</accession>
<dbReference type="SUPFAM" id="SSF55073">
    <property type="entry name" value="Nucleotide cyclase"/>
    <property type="match status" value="1"/>
</dbReference>
<dbReference type="CDD" id="cd01949">
    <property type="entry name" value="GGDEF"/>
    <property type="match status" value="1"/>
</dbReference>
<feature type="transmembrane region" description="Helical" evidence="1">
    <location>
        <begin position="104"/>
        <end position="126"/>
    </location>
</feature>
<keyword evidence="1" id="KW-0812">Transmembrane</keyword>
<feature type="domain" description="EAL" evidence="2">
    <location>
        <begin position="556"/>
        <end position="809"/>
    </location>
</feature>
<dbReference type="InterPro" id="IPR035965">
    <property type="entry name" value="PAS-like_dom_sf"/>
</dbReference>
<feature type="domain" description="GGDEF" evidence="3">
    <location>
        <begin position="418"/>
        <end position="547"/>
    </location>
</feature>
<feature type="transmembrane region" description="Helical" evidence="1">
    <location>
        <begin position="204"/>
        <end position="228"/>
    </location>
</feature>
<keyword evidence="1" id="KW-0472">Membrane</keyword>
<dbReference type="NCBIfam" id="TIGR00254">
    <property type="entry name" value="GGDEF"/>
    <property type="match status" value="1"/>
</dbReference>
<reference evidence="4 5" key="1">
    <citation type="submission" date="2017-07" db="EMBL/GenBank/DDBJ databases">
        <title>Isolation and whole genome analysis of endospore-forming bacteria from heroin.</title>
        <authorList>
            <person name="Kalinowski J."/>
            <person name="Ahrens B."/>
            <person name="Al-Dilaimi A."/>
            <person name="Winkler A."/>
            <person name="Wibberg D."/>
            <person name="Schleenbecker U."/>
            <person name="Ruckert C."/>
            <person name="Wolfel R."/>
            <person name="Grass G."/>
        </authorList>
    </citation>
    <scope>NUCLEOTIDE SEQUENCE [LARGE SCALE GENOMIC DNA]</scope>
    <source>
        <strain evidence="4 5">7509</strain>
    </source>
</reference>
<feature type="transmembrane region" description="Helical" evidence="1">
    <location>
        <begin position="39"/>
        <end position="60"/>
    </location>
</feature>
<dbReference type="Gene3D" id="3.30.450.20">
    <property type="entry name" value="PAS domain"/>
    <property type="match status" value="1"/>
</dbReference>
<dbReference type="InterPro" id="IPR029787">
    <property type="entry name" value="Nucleotide_cyclase"/>
</dbReference>
<dbReference type="PROSITE" id="PS50883">
    <property type="entry name" value="EAL"/>
    <property type="match status" value="1"/>
</dbReference>
<dbReference type="NCBIfam" id="TIGR00229">
    <property type="entry name" value="sensory_box"/>
    <property type="match status" value="1"/>
</dbReference>
<evidence type="ECO:0000259" key="2">
    <source>
        <dbReference type="PROSITE" id="PS50883"/>
    </source>
</evidence>
<evidence type="ECO:0000256" key="1">
    <source>
        <dbReference type="SAM" id="Phobius"/>
    </source>
</evidence>
<evidence type="ECO:0000259" key="3">
    <source>
        <dbReference type="PROSITE" id="PS50887"/>
    </source>
</evidence>
<dbReference type="InterPro" id="IPR052155">
    <property type="entry name" value="Biofilm_reg_signaling"/>
</dbReference>
<dbReference type="Pfam" id="PF00990">
    <property type="entry name" value="GGDEF"/>
    <property type="match status" value="1"/>
</dbReference>
<dbReference type="SUPFAM" id="SSF141868">
    <property type="entry name" value="EAL domain-like"/>
    <property type="match status" value="1"/>
</dbReference>
<feature type="transmembrane region" description="Helical" evidence="1">
    <location>
        <begin position="171"/>
        <end position="192"/>
    </location>
</feature>
<feature type="transmembrane region" description="Helical" evidence="1">
    <location>
        <begin position="9"/>
        <end position="33"/>
    </location>
</feature>
<evidence type="ECO:0000313" key="5">
    <source>
        <dbReference type="Proteomes" id="UP000216475"/>
    </source>
</evidence>
<dbReference type="Gene3D" id="3.20.20.450">
    <property type="entry name" value="EAL domain"/>
    <property type="match status" value="1"/>
</dbReference>
<dbReference type="EMBL" id="NPBH01000017">
    <property type="protein sequence ID" value="PAE08516.1"/>
    <property type="molecule type" value="Genomic_DNA"/>
</dbReference>
<name>A0A268HF61_9BACI</name>
<dbReference type="InterPro" id="IPR035919">
    <property type="entry name" value="EAL_sf"/>
</dbReference>
<comment type="caution">
    <text evidence="4">The sequence shown here is derived from an EMBL/GenBank/DDBJ whole genome shotgun (WGS) entry which is preliminary data.</text>
</comment>
<dbReference type="Proteomes" id="UP000216475">
    <property type="component" value="Unassembled WGS sequence"/>
</dbReference>
<evidence type="ECO:0000313" key="4">
    <source>
        <dbReference type="EMBL" id="PAE08516.1"/>
    </source>
</evidence>
<dbReference type="SMART" id="SM00052">
    <property type="entry name" value="EAL"/>
    <property type="match status" value="1"/>
</dbReference>
<dbReference type="PROSITE" id="PS50887">
    <property type="entry name" value="GGDEF"/>
    <property type="match status" value="1"/>
</dbReference>
<sequence>MIRLYLINLCYHACPIQVILTFVAGGKTLLPFIDIPGIHLLYTITSVLLISVLTRLVLYVSQHMMRTDVSTWKVILVSLGTGLSAILATYSFTLSIDAGPAPQATWLFFIVNFLLSSVSGALILRVVRSPIGNTRHDLLISLLLAALIYLLHMLTPISLYPNLIDVHFIEVLTSMVLTQSTIFTLFRFLNMYTNGEQMKWSKLLLLFGSLMSGIAIVGLGYCIFAAFTSYQSAMSYNLHFMLPTVIVLTSNTVLTVIPLLYRNRALVTTQQLYQSLFNDNPNAVLAVEKYGSILHANKESEFLTGYNGDAIKRMDAAALFLNKEIFRNHLNILKNGGSHQWDTKIISRSGVQIDVHVTGIPTIVKHHIVGYFLVIKDISQTIETAKQVEFLAYHDDLTKLPNRRLMQKQMQEYAGKGTSFSILLIDYDLFKRINDIFGHSFGDKVLVETAARLERILDGKGTVNRVGGDEFLLIVPGESATRLAQYIVEQFRQPMRLQDYEHVLQASIGIASFPEHAEDMDNLYKYADIAMYQTKENGGNNYTVFQPEMAEKQVLRFEIEHELQEAIETQAFDLYFQPKFHSFKRTITGAEVLLRWNHPERGFIPPNIFIPIAEESGLIVAIERSVIERVMACLAKWLEETDECTIPCISINVSVITFLQDDFSSFFRDRLNHYNLDGSLLELEITERVVMQNETKINSILQKLRKTGVKISIDDFGTGYSSLNYLDKLEVDILKIDQTFIQHIEYNQSIVATIQSLAENLKLHTIAEGVETEAQLQALQELGCTEVQGYLFSKPLPQPDFESAYIMHIPVDA</sequence>
<feature type="transmembrane region" description="Helical" evidence="1">
    <location>
        <begin position="138"/>
        <end position="159"/>
    </location>
</feature>